<protein>
    <submittedName>
        <fullName evidence="1">IPExxxVDY family protein</fullName>
    </submittedName>
</protein>
<dbReference type="EMBL" id="JAGHKO010000001">
    <property type="protein sequence ID" value="MBO9199826.1"/>
    <property type="molecule type" value="Genomic_DNA"/>
</dbReference>
<sequence>MKLKLDLDDLANDFFEDTRLAGIVAPLKSYQFCWNLNHLLHFDFRINNDIEIQLQKKQRSYYFSVFEYREPVGSLVHYLYNNQYDGEYLLPEFRHLDFLWLMKGDTVPDAFFQQIIDSVKTINGVQLVMELTNEKIKNKGHLIF</sequence>
<organism evidence="1 2">
    <name type="scientific">Niastella soli</name>
    <dbReference type="NCBI Taxonomy" id="2821487"/>
    <lineage>
        <taxon>Bacteria</taxon>
        <taxon>Pseudomonadati</taxon>
        <taxon>Bacteroidota</taxon>
        <taxon>Chitinophagia</taxon>
        <taxon>Chitinophagales</taxon>
        <taxon>Chitinophagaceae</taxon>
        <taxon>Niastella</taxon>
    </lineage>
</organism>
<gene>
    <name evidence="1" type="ORF">J7I42_06095</name>
</gene>
<dbReference type="NCBIfam" id="NF033205">
    <property type="entry name" value="IPExxxVDY"/>
    <property type="match status" value="1"/>
</dbReference>
<evidence type="ECO:0000313" key="2">
    <source>
        <dbReference type="Proteomes" id="UP000677244"/>
    </source>
</evidence>
<evidence type="ECO:0000313" key="1">
    <source>
        <dbReference type="EMBL" id="MBO9199826.1"/>
    </source>
</evidence>
<proteinExistence type="predicted"/>
<dbReference type="Proteomes" id="UP000677244">
    <property type="component" value="Unassembled WGS sequence"/>
</dbReference>
<dbReference type="InterPro" id="IPR047690">
    <property type="entry name" value="IPExxxVDY_fam"/>
</dbReference>
<name>A0ABS3YRK2_9BACT</name>
<comment type="caution">
    <text evidence="1">The sequence shown here is derived from an EMBL/GenBank/DDBJ whole genome shotgun (WGS) entry which is preliminary data.</text>
</comment>
<reference evidence="1 2" key="1">
    <citation type="submission" date="2021-03" db="EMBL/GenBank/DDBJ databases">
        <title>Assistant Professor.</title>
        <authorList>
            <person name="Huq M.A."/>
        </authorList>
    </citation>
    <scope>NUCLEOTIDE SEQUENCE [LARGE SCALE GENOMIC DNA]</scope>
    <source>
        <strain evidence="1 2">MAH-29</strain>
    </source>
</reference>
<dbReference type="RefSeq" id="WP_209137880.1">
    <property type="nucleotide sequence ID" value="NZ_JAGHKO010000001.1"/>
</dbReference>
<accession>A0ABS3YRK2</accession>
<keyword evidence="2" id="KW-1185">Reference proteome</keyword>